<comment type="caution">
    <text evidence="2">The sequence shown here is derived from an EMBL/GenBank/DDBJ whole genome shotgun (WGS) entry which is preliminary data.</text>
</comment>
<dbReference type="InterPro" id="IPR026444">
    <property type="entry name" value="Secre_tail"/>
</dbReference>
<organism evidence="2 3">
    <name type="scientific">Candidatus Raymondbacteria bacterium RIFOXYD12_FULL_49_13</name>
    <dbReference type="NCBI Taxonomy" id="1817890"/>
    <lineage>
        <taxon>Bacteria</taxon>
        <taxon>Raymondiibacteriota</taxon>
    </lineage>
</organism>
<dbReference type="Proteomes" id="UP000179243">
    <property type="component" value="Unassembled WGS sequence"/>
</dbReference>
<dbReference type="Pfam" id="PF13860">
    <property type="entry name" value="FlgD_ig"/>
    <property type="match status" value="1"/>
</dbReference>
<sequence length="170" mass="18668">MKWLAVLLLLITPTVWAQTYLELNYTSGSLEYFELDSISSIAFSDSTMLVNDLGRTFSIHEIRSMRFMDQTTSTEANIGVNHCVSIFPNPANPSVSITINLALKGQTSIALFTVGGQAVKTLVNGVKNKGMQKVVWDGTDALGRQVASGHYIVCITIKNKTIVRKISIVR</sequence>
<reference evidence="2 3" key="1">
    <citation type="journal article" date="2016" name="Nat. Commun.">
        <title>Thousands of microbial genomes shed light on interconnected biogeochemical processes in an aquifer system.</title>
        <authorList>
            <person name="Anantharaman K."/>
            <person name="Brown C.T."/>
            <person name="Hug L.A."/>
            <person name="Sharon I."/>
            <person name="Castelle C.J."/>
            <person name="Probst A.J."/>
            <person name="Thomas B.C."/>
            <person name="Singh A."/>
            <person name="Wilkins M.J."/>
            <person name="Karaoz U."/>
            <person name="Brodie E.L."/>
            <person name="Williams K.H."/>
            <person name="Hubbard S.S."/>
            <person name="Banfield J.F."/>
        </authorList>
    </citation>
    <scope>NUCLEOTIDE SEQUENCE [LARGE SCALE GENOMIC DNA]</scope>
</reference>
<feature type="domain" description="FlgD/Vpr Ig-like" evidence="1">
    <location>
        <begin position="107"/>
        <end position="156"/>
    </location>
</feature>
<dbReference type="AlphaFoldDB" id="A0A1F7EZJ4"/>
<dbReference type="Gene3D" id="2.60.40.4070">
    <property type="match status" value="1"/>
</dbReference>
<dbReference type="InterPro" id="IPR025965">
    <property type="entry name" value="FlgD/Vpr_Ig-like"/>
</dbReference>
<evidence type="ECO:0000313" key="3">
    <source>
        <dbReference type="Proteomes" id="UP000179243"/>
    </source>
</evidence>
<accession>A0A1F7EZJ4</accession>
<name>A0A1F7EZJ4_UNCRA</name>
<dbReference type="NCBIfam" id="TIGR04183">
    <property type="entry name" value="Por_Secre_tail"/>
    <property type="match status" value="1"/>
</dbReference>
<gene>
    <name evidence="2" type="ORF">A2519_12620</name>
</gene>
<protein>
    <recommendedName>
        <fullName evidence="1">FlgD/Vpr Ig-like domain-containing protein</fullName>
    </recommendedName>
</protein>
<evidence type="ECO:0000259" key="1">
    <source>
        <dbReference type="Pfam" id="PF13860"/>
    </source>
</evidence>
<proteinExistence type="predicted"/>
<evidence type="ECO:0000313" key="2">
    <source>
        <dbReference type="EMBL" id="OGJ99781.1"/>
    </source>
</evidence>
<dbReference type="EMBL" id="MFYX01000159">
    <property type="protein sequence ID" value="OGJ99781.1"/>
    <property type="molecule type" value="Genomic_DNA"/>
</dbReference>